<evidence type="ECO:0000256" key="2">
    <source>
        <dbReference type="ARBA" id="ARBA00023002"/>
    </source>
</evidence>
<dbReference type="NCBIfam" id="NF004824">
    <property type="entry name" value="PRK06180.1"/>
    <property type="match status" value="1"/>
</dbReference>
<dbReference type="Pfam" id="PF00106">
    <property type="entry name" value="adh_short"/>
    <property type="match status" value="1"/>
</dbReference>
<comment type="similarity">
    <text evidence="1 3">Belongs to the short-chain dehydrogenases/reductases (SDR) family.</text>
</comment>
<gene>
    <name evidence="4" type="ORF">HUK84_11260</name>
</gene>
<dbReference type="EMBL" id="JABXXP010000227">
    <property type="protein sequence ID" value="NVN11691.1"/>
    <property type="molecule type" value="Genomic_DNA"/>
</dbReference>
<evidence type="ECO:0000256" key="3">
    <source>
        <dbReference type="RuleBase" id="RU000363"/>
    </source>
</evidence>
<sequence>MIERNAVWLITGCSSGLGRALAEQVLAAGYRLVATARRPETLGDLVAQAPDRAMALGLDVTDAAQIEAAIRQAEARFGAINVLVNNAGYGYVAALEEGEEADVRAVFETNVFGPWKVTNAVLPGMRMRGTGHVVNIGSVGGMVTFPAVGFYHMTKFALEGFSETLAKEVAPFGIGVTIVEPGAFRTEFRGASMKQSAVRLAEYADTAGKVRVNLPAAHGTQAGDPVRGARAIIKAVAAEHPPLHLVIGGDALDLIRKKIADLTRDLDMWEAVTRDTAFEGA</sequence>
<dbReference type="PANTHER" id="PTHR43976">
    <property type="entry name" value="SHORT CHAIN DEHYDROGENASE"/>
    <property type="match status" value="1"/>
</dbReference>
<proteinExistence type="inferred from homology"/>
<comment type="caution">
    <text evidence="4">The sequence shown here is derived from an EMBL/GenBank/DDBJ whole genome shotgun (WGS) entry which is preliminary data.</text>
</comment>
<evidence type="ECO:0000313" key="5">
    <source>
        <dbReference type="Proteomes" id="UP000534870"/>
    </source>
</evidence>
<dbReference type="SUPFAM" id="SSF51735">
    <property type="entry name" value="NAD(P)-binding Rossmann-fold domains"/>
    <property type="match status" value="1"/>
</dbReference>
<organism evidence="4 5">
    <name type="scientific">Nguyenibacter vanlangensis</name>
    <dbReference type="NCBI Taxonomy" id="1216886"/>
    <lineage>
        <taxon>Bacteria</taxon>
        <taxon>Pseudomonadati</taxon>
        <taxon>Pseudomonadota</taxon>
        <taxon>Alphaproteobacteria</taxon>
        <taxon>Acetobacterales</taxon>
        <taxon>Acetobacteraceae</taxon>
        <taxon>Nguyenibacter</taxon>
    </lineage>
</organism>
<dbReference type="AlphaFoldDB" id="A0A7Y7IWJ8"/>
<protein>
    <submittedName>
        <fullName evidence="4">SDR family NAD(P)-dependent oxidoreductase</fullName>
    </submittedName>
</protein>
<dbReference type="CDD" id="cd05374">
    <property type="entry name" value="17beta-HSD-like_SDR_c"/>
    <property type="match status" value="1"/>
</dbReference>
<dbReference type="PANTHER" id="PTHR43976:SF16">
    <property type="entry name" value="SHORT-CHAIN DEHYDROGENASE_REDUCTASE FAMILY PROTEIN"/>
    <property type="match status" value="1"/>
</dbReference>
<dbReference type="PRINTS" id="PR00080">
    <property type="entry name" value="SDRFAMILY"/>
</dbReference>
<dbReference type="InterPro" id="IPR036291">
    <property type="entry name" value="NAD(P)-bd_dom_sf"/>
</dbReference>
<name>A0A7Y7IWJ8_9PROT</name>
<dbReference type="Proteomes" id="UP000534870">
    <property type="component" value="Unassembled WGS sequence"/>
</dbReference>
<accession>A0A7Y7IWJ8</accession>
<evidence type="ECO:0000313" key="4">
    <source>
        <dbReference type="EMBL" id="NVN11691.1"/>
    </source>
</evidence>
<dbReference type="Gene3D" id="3.40.50.720">
    <property type="entry name" value="NAD(P)-binding Rossmann-like Domain"/>
    <property type="match status" value="1"/>
</dbReference>
<dbReference type="GO" id="GO:0016491">
    <property type="term" value="F:oxidoreductase activity"/>
    <property type="evidence" value="ECO:0007669"/>
    <property type="project" value="UniProtKB-KW"/>
</dbReference>
<dbReference type="InterPro" id="IPR002347">
    <property type="entry name" value="SDR_fam"/>
</dbReference>
<dbReference type="PRINTS" id="PR00081">
    <property type="entry name" value="GDHRDH"/>
</dbReference>
<reference evidence="4 5" key="1">
    <citation type="submission" date="2020-06" db="EMBL/GenBank/DDBJ databases">
        <title>Description of novel acetic acid bacteria.</title>
        <authorList>
            <person name="Sombolestani A."/>
        </authorList>
    </citation>
    <scope>NUCLEOTIDE SEQUENCE [LARGE SCALE GENOMIC DNA]</scope>
    <source>
        <strain evidence="4 5">LMG 31431</strain>
    </source>
</reference>
<dbReference type="InterPro" id="IPR051911">
    <property type="entry name" value="SDR_oxidoreductase"/>
</dbReference>
<dbReference type="NCBIfam" id="NF006114">
    <property type="entry name" value="PRK08263.1"/>
    <property type="match status" value="1"/>
</dbReference>
<dbReference type="RefSeq" id="WP_176640380.1">
    <property type="nucleotide sequence ID" value="NZ_JABXXP010000227.1"/>
</dbReference>
<evidence type="ECO:0000256" key="1">
    <source>
        <dbReference type="ARBA" id="ARBA00006484"/>
    </source>
</evidence>
<keyword evidence="2" id="KW-0560">Oxidoreductase</keyword>